<proteinExistence type="predicted"/>
<reference evidence="3" key="2">
    <citation type="journal article" date="2023" name="BMC Genomics">
        <title>Pest status, molecular evolution, and epigenetic factors derived from the genome assembly of Frankliniella fusca, a thysanopteran phytovirus vector.</title>
        <authorList>
            <person name="Catto M.A."/>
            <person name="Labadie P.E."/>
            <person name="Jacobson A.L."/>
            <person name="Kennedy G.G."/>
            <person name="Srinivasan R."/>
            <person name="Hunt B.G."/>
        </authorList>
    </citation>
    <scope>NUCLEOTIDE SEQUENCE</scope>
    <source>
        <strain evidence="3">PL_HMW_Pooled</strain>
    </source>
</reference>
<evidence type="ECO:0000259" key="2">
    <source>
        <dbReference type="Pfam" id="PF09747"/>
    </source>
</evidence>
<feature type="region of interest" description="Disordered" evidence="1">
    <location>
        <begin position="200"/>
        <end position="249"/>
    </location>
</feature>
<dbReference type="AlphaFoldDB" id="A0AAE1LC90"/>
<keyword evidence="4" id="KW-1185">Reference proteome</keyword>
<feature type="compositionally biased region" description="Basic residues" evidence="1">
    <location>
        <begin position="259"/>
        <end position="269"/>
    </location>
</feature>
<dbReference type="Proteomes" id="UP001219518">
    <property type="component" value="Unassembled WGS sequence"/>
</dbReference>
<protein>
    <submittedName>
        <fullName evidence="3">Coiled-coil domain-containing protein 97</fullName>
    </submittedName>
</protein>
<sequence>MPCLTGVEQSIMDDDDGGETSACWSKSGLPLTQLRTDLLDFLVSNDQAHFKCQHKDDPELSQDVKRKIAEDLLDHSPSQFLNRFGQFLQEGHLKYFVGDAEPLKNESYEIAFHLKKLERFYCKATHDVDVKNRRYDALQKMIAGGSSYFSEDEMRQRNPYLYEQLVGQFLTEEERKERETPDLENISFVNLMLMKISKDETSELKSQQEKEENGEQIDSSPSSDEDDEEMVTSTKNWNERSTWGETSDDITKLLNSRKMTKMGKKKKQNGSKPVDCDESVKDIPDDERLLLMQEFVSTMYNSFIDGKDTDFDYSQVDNNPEYDCIEERERDEEEKYFDAETPEDEEMDVIDDTSDTAVDAVLERSNLPPPPSLADRRKAQEEEEDTLDAFMKTVAAPVQTSELTTAFQNLSHQSRVQLPERSRVIKKPHVIKINLKKD</sequence>
<name>A0AAE1LC90_9NEOP</name>
<feature type="region of interest" description="Disordered" evidence="1">
    <location>
        <begin position="259"/>
        <end position="278"/>
    </location>
</feature>
<comment type="caution">
    <text evidence="3">The sequence shown here is derived from an EMBL/GenBank/DDBJ whole genome shotgun (WGS) entry which is preliminary data.</text>
</comment>
<organism evidence="3 4">
    <name type="scientific">Frankliniella fusca</name>
    <dbReference type="NCBI Taxonomy" id="407009"/>
    <lineage>
        <taxon>Eukaryota</taxon>
        <taxon>Metazoa</taxon>
        <taxon>Ecdysozoa</taxon>
        <taxon>Arthropoda</taxon>
        <taxon>Hexapoda</taxon>
        <taxon>Insecta</taxon>
        <taxon>Pterygota</taxon>
        <taxon>Neoptera</taxon>
        <taxon>Paraneoptera</taxon>
        <taxon>Thysanoptera</taxon>
        <taxon>Terebrantia</taxon>
        <taxon>Thripoidea</taxon>
        <taxon>Thripidae</taxon>
        <taxon>Frankliniella</taxon>
    </lineage>
</organism>
<evidence type="ECO:0000313" key="3">
    <source>
        <dbReference type="EMBL" id="KAK3913444.1"/>
    </source>
</evidence>
<evidence type="ECO:0000313" key="4">
    <source>
        <dbReference type="Proteomes" id="UP001219518"/>
    </source>
</evidence>
<feature type="compositionally biased region" description="Polar residues" evidence="1">
    <location>
        <begin position="231"/>
        <end position="245"/>
    </location>
</feature>
<reference evidence="3" key="1">
    <citation type="submission" date="2021-07" db="EMBL/GenBank/DDBJ databases">
        <authorList>
            <person name="Catto M.A."/>
            <person name="Jacobson A."/>
            <person name="Kennedy G."/>
            <person name="Labadie P."/>
            <person name="Hunt B.G."/>
            <person name="Srinivasan R."/>
        </authorList>
    </citation>
    <scope>NUCLEOTIDE SEQUENCE</scope>
    <source>
        <strain evidence="3">PL_HMW_Pooled</strain>
        <tissue evidence="3">Head</tissue>
    </source>
</reference>
<dbReference type="PANTHER" id="PTHR31840">
    <property type="entry name" value="COILED-COIL DOMAIN-CONTAINING PROTEIN 97"/>
    <property type="match status" value="1"/>
</dbReference>
<dbReference type="InterPro" id="IPR018613">
    <property type="entry name" value="Ccdc97-like"/>
</dbReference>
<dbReference type="PANTHER" id="PTHR31840:SF1">
    <property type="entry name" value="COILED-COIL DOMAIN-CONTAINING PROTEIN 97"/>
    <property type="match status" value="1"/>
</dbReference>
<accession>A0AAE1LC90</accession>
<feature type="compositionally biased region" description="Basic and acidic residues" evidence="1">
    <location>
        <begin position="200"/>
        <end position="213"/>
    </location>
</feature>
<feature type="domain" description="CCD97-like C-terminal" evidence="2">
    <location>
        <begin position="132"/>
        <end position="340"/>
    </location>
</feature>
<feature type="region of interest" description="Disordered" evidence="1">
    <location>
        <begin position="363"/>
        <end position="385"/>
    </location>
</feature>
<dbReference type="Pfam" id="PF09747">
    <property type="entry name" value="CCD97-like_C"/>
    <property type="match status" value="1"/>
</dbReference>
<dbReference type="InterPro" id="IPR040233">
    <property type="entry name" value="CCD97-like_C"/>
</dbReference>
<evidence type="ECO:0000256" key="1">
    <source>
        <dbReference type="SAM" id="MobiDB-lite"/>
    </source>
</evidence>
<dbReference type="EMBL" id="JAHWGI010000322">
    <property type="protein sequence ID" value="KAK3913444.1"/>
    <property type="molecule type" value="Genomic_DNA"/>
</dbReference>
<gene>
    <name evidence="3" type="ORF">KUF71_022912</name>
</gene>